<dbReference type="AlphaFoldDB" id="A0A8J2PF49"/>
<sequence>MSNIFGARFGPQSTSFGSIVTSTTCDEGVNINLSANSDREFLSRNYTLPTENTGGKIQGKIPEWLHGTLITNGPGITKVGDDVYSHLLDGLAVL</sequence>
<evidence type="ECO:0000313" key="5">
    <source>
        <dbReference type="EMBL" id="CAG7819568.1"/>
    </source>
</evidence>
<dbReference type="InterPro" id="IPR004294">
    <property type="entry name" value="Carotenoid_Oase"/>
</dbReference>
<evidence type="ECO:0000256" key="3">
    <source>
        <dbReference type="ARBA" id="ARBA00022723"/>
    </source>
</evidence>
<dbReference type="Proteomes" id="UP000708208">
    <property type="component" value="Unassembled WGS sequence"/>
</dbReference>
<protein>
    <submittedName>
        <fullName evidence="5">Uncharacterized protein</fullName>
    </submittedName>
</protein>
<comment type="caution">
    <text evidence="5">The sequence shown here is derived from an EMBL/GenBank/DDBJ whole genome shotgun (WGS) entry which is preliminary data.</text>
</comment>
<dbReference type="Pfam" id="PF03055">
    <property type="entry name" value="RPE65"/>
    <property type="match status" value="1"/>
</dbReference>
<dbReference type="GO" id="GO:0046872">
    <property type="term" value="F:metal ion binding"/>
    <property type="evidence" value="ECO:0007669"/>
    <property type="project" value="UniProtKB-KW"/>
</dbReference>
<evidence type="ECO:0000256" key="2">
    <source>
        <dbReference type="ARBA" id="ARBA00006787"/>
    </source>
</evidence>
<evidence type="ECO:0000256" key="4">
    <source>
        <dbReference type="ARBA" id="ARBA00023004"/>
    </source>
</evidence>
<proteinExistence type="inferred from homology"/>
<accession>A0A8J2PF49</accession>
<organism evidence="5 6">
    <name type="scientific">Allacma fusca</name>
    <dbReference type="NCBI Taxonomy" id="39272"/>
    <lineage>
        <taxon>Eukaryota</taxon>
        <taxon>Metazoa</taxon>
        <taxon>Ecdysozoa</taxon>
        <taxon>Arthropoda</taxon>
        <taxon>Hexapoda</taxon>
        <taxon>Collembola</taxon>
        <taxon>Symphypleona</taxon>
        <taxon>Sminthuridae</taxon>
        <taxon>Allacma</taxon>
    </lineage>
</organism>
<comment type="similarity">
    <text evidence="2">Belongs to the carotenoid oxygenase family.</text>
</comment>
<gene>
    <name evidence="5" type="ORF">AFUS01_LOCUS30006</name>
</gene>
<name>A0A8J2PF49_9HEXA</name>
<feature type="non-terminal residue" evidence="5">
    <location>
        <position position="94"/>
    </location>
</feature>
<evidence type="ECO:0000313" key="6">
    <source>
        <dbReference type="Proteomes" id="UP000708208"/>
    </source>
</evidence>
<comment type="cofactor">
    <cofactor evidence="1">
        <name>Fe(2+)</name>
        <dbReference type="ChEBI" id="CHEBI:29033"/>
    </cofactor>
</comment>
<dbReference type="EMBL" id="CAJVCH010453147">
    <property type="protein sequence ID" value="CAG7819568.1"/>
    <property type="molecule type" value="Genomic_DNA"/>
</dbReference>
<dbReference type="GO" id="GO:0016702">
    <property type="term" value="F:oxidoreductase activity, acting on single donors with incorporation of molecular oxygen, incorporation of two atoms of oxygen"/>
    <property type="evidence" value="ECO:0007669"/>
    <property type="project" value="InterPro"/>
</dbReference>
<reference evidence="5" key="1">
    <citation type="submission" date="2021-06" db="EMBL/GenBank/DDBJ databases">
        <authorList>
            <person name="Hodson N. C."/>
            <person name="Mongue J. A."/>
            <person name="Jaron S. K."/>
        </authorList>
    </citation>
    <scope>NUCLEOTIDE SEQUENCE</scope>
</reference>
<keyword evidence="3" id="KW-0479">Metal-binding</keyword>
<dbReference type="OrthoDB" id="1069523at2759"/>
<evidence type="ECO:0000256" key="1">
    <source>
        <dbReference type="ARBA" id="ARBA00001954"/>
    </source>
</evidence>
<keyword evidence="4" id="KW-0408">Iron</keyword>
<keyword evidence="6" id="KW-1185">Reference proteome</keyword>